<organism evidence="1 2">
    <name type="scientific">Tenacibaculum piscium</name>
    <dbReference type="NCBI Taxonomy" id="1458515"/>
    <lineage>
        <taxon>Bacteria</taxon>
        <taxon>Pseudomonadati</taxon>
        <taxon>Bacteroidota</taxon>
        <taxon>Flavobacteriia</taxon>
        <taxon>Flavobacteriales</taxon>
        <taxon>Flavobacteriaceae</taxon>
        <taxon>Tenacibaculum</taxon>
    </lineage>
</organism>
<dbReference type="AlphaFoldDB" id="A0A2H1YJV3"/>
<protein>
    <recommendedName>
        <fullName evidence="3">Lipoprotein</fullName>
    </recommendedName>
</protein>
<proteinExistence type="predicted"/>
<dbReference type="PROSITE" id="PS51257">
    <property type="entry name" value="PROKAR_LIPOPROTEIN"/>
    <property type="match status" value="1"/>
</dbReference>
<evidence type="ECO:0000313" key="2">
    <source>
        <dbReference type="Proteomes" id="UP000234211"/>
    </source>
</evidence>
<dbReference type="OrthoDB" id="1160863at2"/>
<reference evidence="2" key="1">
    <citation type="submission" date="2017-11" db="EMBL/GenBank/DDBJ databases">
        <authorList>
            <person name="Duchaud E."/>
        </authorList>
    </citation>
    <scope>NUCLEOTIDE SEQUENCE [LARGE SCALE GENOMIC DNA]</scope>
    <source>
        <strain evidence="2">Tenacibaculum sp. TNO020</strain>
    </source>
</reference>
<name>A0A2H1YJV3_9FLAO</name>
<dbReference type="RefSeq" id="WP_145993226.1">
    <property type="nucleotide sequence ID" value="NZ_JAFMUR010000004.1"/>
</dbReference>
<accession>A0A2H1YJV3</accession>
<dbReference type="EMBL" id="OENF01000038">
    <property type="protein sequence ID" value="SOS75077.1"/>
    <property type="molecule type" value="Genomic_DNA"/>
</dbReference>
<evidence type="ECO:0000313" key="1">
    <source>
        <dbReference type="EMBL" id="SOS75077.1"/>
    </source>
</evidence>
<gene>
    <name evidence="1" type="ORF">TNO020_430083</name>
</gene>
<dbReference type="Proteomes" id="UP000234211">
    <property type="component" value="Unassembled WGS sequence"/>
</dbReference>
<keyword evidence="2" id="KW-1185">Reference proteome</keyword>
<sequence>MKLLYILFILIINMVAFLSCSQTIPLDDIHEPNIIIKGGITKNNVVYVDIQETVPVDVITKKSINTAKVSLYAKGENSLDTKIADLSILDERDGIYVIENQFNPIVNNYYWIKIILEDGTVLESSPEVFKEKVEVKSITINNENTRVTFKDSSTDQKDFYLIVYRLYNEQGDFIFTDFFVQNDILFEEDQDPFSEIEDTAKSIEVEISNIGYNNYNFFKNYLSQVEAQDVEDGDFFSQLFSGPPANLEGNIINKTTGKKALGFFGLFNPTIKKQDF</sequence>
<evidence type="ECO:0008006" key="3">
    <source>
        <dbReference type="Google" id="ProtNLM"/>
    </source>
</evidence>